<dbReference type="PANTHER" id="PTHR15628">
    <property type="entry name" value="RWD DOMAIN-CONTAINING PROTEIN 3"/>
    <property type="match status" value="1"/>
</dbReference>
<feature type="non-terminal residue" evidence="7">
    <location>
        <position position="247"/>
    </location>
</feature>
<feature type="domain" description="RWD" evidence="6">
    <location>
        <begin position="7"/>
        <end position="103"/>
    </location>
</feature>
<protein>
    <recommendedName>
        <fullName evidence="3">RWD domain-containing protein 3</fullName>
    </recommendedName>
</protein>
<dbReference type="GO" id="GO:1902073">
    <property type="term" value="P:positive regulation of hypoxia-inducible factor-1alpha signaling pathway"/>
    <property type="evidence" value="ECO:0007669"/>
    <property type="project" value="InterPro"/>
</dbReference>
<name>A0A087TP43_STEMI</name>
<dbReference type="SMART" id="SM00591">
    <property type="entry name" value="RWD"/>
    <property type="match status" value="1"/>
</dbReference>
<dbReference type="SUPFAM" id="SSF54495">
    <property type="entry name" value="UBC-like"/>
    <property type="match status" value="1"/>
</dbReference>
<dbReference type="GO" id="GO:0033235">
    <property type="term" value="P:positive regulation of protein sumoylation"/>
    <property type="evidence" value="ECO:0007669"/>
    <property type="project" value="InterPro"/>
</dbReference>
<proteinExistence type="predicted"/>
<comment type="subcellular location">
    <subcellularLocation>
        <location evidence="2">Cytoplasm</location>
    </subcellularLocation>
    <subcellularLocation>
        <location evidence="1">Nucleus</location>
    </subcellularLocation>
</comment>
<keyword evidence="8" id="KW-1185">Reference proteome</keyword>
<keyword evidence="4" id="KW-0963">Cytoplasm</keyword>
<dbReference type="InterPro" id="IPR006575">
    <property type="entry name" value="RWD_dom"/>
</dbReference>
<dbReference type="PANTHER" id="PTHR15628:SF1">
    <property type="entry name" value="RWD DOMAIN-CONTAINING PROTEIN 3"/>
    <property type="match status" value="1"/>
</dbReference>
<dbReference type="Proteomes" id="UP000054359">
    <property type="component" value="Unassembled WGS sequence"/>
</dbReference>
<reference evidence="7 8" key="1">
    <citation type="submission" date="2013-11" db="EMBL/GenBank/DDBJ databases">
        <title>Genome sequencing of Stegodyphus mimosarum.</title>
        <authorList>
            <person name="Bechsgaard J."/>
        </authorList>
    </citation>
    <scope>NUCLEOTIDE SEQUENCE [LARGE SCALE GENOMIC DNA]</scope>
</reference>
<dbReference type="Pfam" id="PF05773">
    <property type="entry name" value="RWD"/>
    <property type="match status" value="1"/>
</dbReference>
<gene>
    <name evidence="7" type="ORF">X975_15219</name>
</gene>
<dbReference type="InterPro" id="IPR016135">
    <property type="entry name" value="UBQ-conjugating_enzyme/RWD"/>
</dbReference>
<evidence type="ECO:0000313" key="7">
    <source>
        <dbReference type="EMBL" id="KFM66882.1"/>
    </source>
</evidence>
<evidence type="ECO:0000256" key="2">
    <source>
        <dbReference type="ARBA" id="ARBA00004496"/>
    </source>
</evidence>
<evidence type="ECO:0000256" key="5">
    <source>
        <dbReference type="ARBA" id="ARBA00023242"/>
    </source>
</evidence>
<evidence type="ECO:0000256" key="1">
    <source>
        <dbReference type="ARBA" id="ARBA00004123"/>
    </source>
</evidence>
<keyword evidence="5" id="KW-0539">Nucleus</keyword>
<dbReference type="EMBL" id="KK116122">
    <property type="protein sequence ID" value="KFM66882.1"/>
    <property type="molecule type" value="Genomic_DNA"/>
</dbReference>
<dbReference type="Gene3D" id="3.10.110.10">
    <property type="entry name" value="Ubiquitin Conjugating Enzyme"/>
    <property type="match status" value="1"/>
</dbReference>
<dbReference type="OrthoDB" id="167315at2759"/>
<evidence type="ECO:0000256" key="3">
    <source>
        <dbReference type="ARBA" id="ARBA00015444"/>
    </source>
</evidence>
<dbReference type="OMA" id="CKEKMCK"/>
<dbReference type="GO" id="GO:0005737">
    <property type="term" value="C:cytoplasm"/>
    <property type="evidence" value="ECO:0007669"/>
    <property type="project" value="UniProtKB-SubCell"/>
</dbReference>
<dbReference type="GO" id="GO:0005634">
    <property type="term" value="C:nucleus"/>
    <property type="evidence" value="ECO:0007669"/>
    <property type="project" value="UniProtKB-SubCell"/>
</dbReference>
<dbReference type="AlphaFoldDB" id="A0A087TP43"/>
<accession>A0A087TP43</accession>
<evidence type="ECO:0000259" key="6">
    <source>
        <dbReference type="PROSITE" id="PS50908"/>
    </source>
</evidence>
<dbReference type="InterPro" id="IPR038840">
    <property type="entry name" value="RWDD3"/>
</dbReference>
<organism evidence="7 8">
    <name type="scientific">Stegodyphus mimosarum</name>
    <name type="common">African social velvet spider</name>
    <dbReference type="NCBI Taxonomy" id="407821"/>
    <lineage>
        <taxon>Eukaryota</taxon>
        <taxon>Metazoa</taxon>
        <taxon>Ecdysozoa</taxon>
        <taxon>Arthropoda</taxon>
        <taxon>Chelicerata</taxon>
        <taxon>Arachnida</taxon>
        <taxon>Araneae</taxon>
        <taxon>Araneomorphae</taxon>
        <taxon>Entelegynae</taxon>
        <taxon>Eresoidea</taxon>
        <taxon>Eresidae</taxon>
        <taxon>Stegodyphus</taxon>
    </lineage>
</organism>
<dbReference type="CDD" id="cd24164">
    <property type="entry name" value="RWDD3_C"/>
    <property type="match status" value="1"/>
</dbReference>
<sequence>MDFTFDDELECLKSSYSADEVIYWNCNGARILKFTLKDAACITFEIPEAYPHIPPQISLASSDLFNAEKSTIEEEIRNYATKIVGSPMIMDLVIKLQQILEEKKMKETLKSKTLMLRTQDYFLAVIQIDHMRNKNKYSKLLTSWVSELDLHGALIFCQRWIFLILQNSKKNIKEFITRLKIVPIDVDSSGKPCKEKMCKILYEGTGFNSFSSFSTEELKTLNDLEDFMTAQNLENIYKEIMRPALSI</sequence>
<evidence type="ECO:0000313" key="8">
    <source>
        <dbReference type="Proteomes" id="UP000054359"/>
    </source>
</evidence>
<dbReference type="PROSITE" id="PS50908">
    <property type="entry name" value="RWD"/>
    <property type="match status" value="1"/>
</dbReference>
<evidence type="ECO:0000256" key="4">
    <source>
        <dbReference type="ARBA" id="ARBA00022490"/>
    </source>
</evidence>